<keyword evidence="2" id="KW-0378">Hydrolase</keyword>
<evidence type="ECO:0000313" key="3">
    <source>
        <dbReference type="EMBL" id="QGZ26743.1"/>
    </source>
</evidence>
<dbReference type="Proteomes" id="UP000433223">
    <property type="component" value="Chromosome"/>
</dbReference>
<proteinExistence type="inferred from homology"/>
<protein>
    <recommendedName>
        <fullName evidence="2">Cytokinin riboside 5'-monophosphate phosphoribohydrolase</fullName>
        <ecNumber evidence="2">3.2.2.n1</ecNumber>
    </recommendedName>
</protein>
<dbReference type="Proteomes" id="UP000503166">
    <property type="component" value="Chromosome"/>
</dbReference>
<dbReference type="RefSeq" id="WP_158913205.1">
    <property type="nucleotide sequence ID" value="NZ_CP046875.1"/>
</dbReference>
<dbReference type="GO" id="GO:0005829">
    <property type="term" value="C:cytosol"/>
    <property type="evidence" value="ECO:0007669"/>
    <property type="project" value="TreeGrafter"/>
</dbReference>
<keyword evidence="2" id="KW-0203">Cytokinin biosynthesis</keyword>
<sequence length="193" mass="21975">MKITVYLGSSFGNDPIYKENIIELGHWLAKQKHQLIYGGSKDGLMGVLADTVLADGGEVYGIIPLDFKKREKAHLHLTELTLVADMDERKRLLMDNGELFLAFPGGPGTLEEIVQAFSWTRIGLHHKPCLFLNLNGYYNLLKDLFDQMVTTGFLRQEDRDKAIFVDDLKALQEFVKAYQSEENDGFQSFICKR</sequence>
<dbReference type="KEGG" id="srum:GPZ88_06395"/>
<dbReference type="EC" id="3.2.2.n1" evidence="2"/>
<comment type="similarity">
    <text evidence="1 2">Belongs to the LOG family.</text>
</comment>
<dbReference type="GO" id="GO:0009691">
    <property type="term" value="P:cytokinin biosynthetic process"/>
    <property type="evidence" value="ECO:0007669"/>
    <property type="project" value="UniProtKB-UniRule"/>
</dbReference>
<evidence type="ECO:0000313" key="4">
    <source>
        <dbReference type="EMBL" id="QIM46680.1"/>
    </source>
</evidence>
<evidence type="ECO:0000313" key="5">
    <source>
        <dbReference type="Proteomes" id="UP000433223"/>
    </source>
</evidence>
<dbReference type="PANTHER" id="PTHR31223">
    <property type="entry name" value="LOG FAMILY PROTEIN YJL055W"/>
    <property type="match status" value="1"/>
</dbReference>
<dbReference type="Gene3D" id="3.40.50.450">
    <property type="match status" value="1"/>
</dbReference>
<dbReference type="GO" id="GO:0016799">
    <property type="term" value="F:hydrolase activity, hydrolyzing N-glycosyl compounds"/>
    <property type="evidence" value="ECO:0007669"/>
    <property type="project" value="TreeGrafter"/>
</dbReference>
<dbReference type="EMBL" id="CP046919">
    <property type="protein sequence ID" value="QIM46680.1"/>
    <property type="molecule type" value="Genomic_DNA"/>
</dbReference>
<gene>
    <name evidence="3" type="ORF">GP482_00685</name>
    <name evidence="4" type="ORF">GPZ88_06395</name>
</gene>
<dbReference type="NCBIfam" id="TIGR00730">
    <property type="entry name" value="Rossman fold protein, TIGR00730 family"/>
    <property type="match status" value="1"/>
</dbReference>
<evidence type="ECO:0000256" key="1">
    <source>
        <dbReference type="ARBA" id="ARBA00006763"/>
    </source>
</evidence>
<evidence type="ECO:0000313" key="6">
    <source>
        <dbReference type="Proteomes" id="UP000503166"/>
    </source>
</evidence>
<dbReference type="AlphaFoldDB" id="A0A6G8I0R0"/>
<keyword evidence="5" id="KW-1185">Reference proteome</keyword>
<dbReference type="SUPFAM" id="SSF102405">
    <property type="entry name" value="MCP/YpsA-like"/>
    <property type="match status" value="1"/>
</dbReference>
<dbReference type="PANTHER" id="PTHR31223:SF70">
    <property type="entry name" value="LOG FAMILY PROTEIN YJL055W"/>
    <property type="match status" value="1"/>
</dbReference>
<dbReference type="InterPro" id="IPR031100">
    <property type="entry name" value="LOG_fam"/>
</dbReference>
<reference evidence="3 5" key="1">
    <citation type="submission" date="2019-12" db="EMBL/GenBank/DDBJ databases">
        <title>Complete genome sequence of Streptococcus lutetiensis CNU 77-61 isolated from Capra aegagrus hircus.</title>
        <authorList>
            <person name="Park S.Y."/>
            <person name="Kim J.H."/>
            <person name="Seo S.W."/>
        </authorList>
    </citation>
    <scope>NUCLEOTIDE SEQUENCE [LARGE SCALE GENOMIC DNA]</scope>
    <source>
        <strain evidence="3 5">CNU_77-61</strain>
    </source>
</reference>
<dbReference type="Pfam" id="PF03641">
    <property type="entry name" value="Lysine_decarbox"/>
    <property type="match status" value="1"/>
</dbReference>
<organism evidence="4 6">
    <name type="scientific">Streptococcus ruminicola</name>
    <dbReference type="NCBI Taxonomy" id="2686210"/>
    <lineage>
        <taxon>Bacteria</taxon>
        <taxon>Bacillati</taxon>
        <taxon>Bacillota</taxon>
        <taxon>Bacilli</taxon>
        <taxon>Lactobacillales</taxon>
        <taxon>Streptococcaceae</taxon>
        <taxon>Streptococcus</taxon>
    </lineage>
</organism>
<evidence type="ECO:0000256" key="2">
    <source>
        <dbReference type="RuleBase" id="RU363015"/>
    </source>
</evidence>
<accession>A0A6G8I0R0</accession>
<reference evidence="4 6" key="2">
    <citation type="submission" date="2019-12" db="EMBL/GenBank/DDBJ databases">
        <title>Complete genome sequence of Streptococcus sp. CNU G2 isolated frome Bos taurus coreanae.</title>
        <authorList>
            <person name="Park S.Y."/>
            <person name="Kim J.H."/>
            <person name="Seo S.W."/>
        </authorList>
    </citation>
    <scope>NUCLEOTIDE SEQUENCE [LARGE SCALE GENOMIC DNA]</scope>
    <source>
        <strain evidence="4 6">CNU G2</strain>
    </source>
</reference>
<dbReference type="EMBL" id="CP046875">
    <property type="protein sequence ID" value="QGZ26743.1"/>
    <property type="molecule type" value="Genomic_DNA"/>
</dbReference>
<dbReference type="InterPro" id="IPR005269">
    <property type="entry name" value="LOG"/>
</dbReference>
<name>A0A6G8I0R0_9STRE</name>